<name>A0A382KS28_9ZZZZ</name>
<evidence type="ECO:0000256" key="1">
    <source>
        <dbReference type="SAM" id="MobiDB-lite"/>
    </source>
</evidence>
<organism evidence="2">
    <name type="scientific">marine metagenome</name>
    <dbReference type="NCBI Taxonomy" id="408172"/>
    <lineage>
        <taxon>unclassified sequences</taxon>
        <taxon>metagenomes</taxon>
        <taxon>ecological metagenomes</taxon>
    </lineage>
</organism>
<feature type="region of interest" description="Disordered" evidence="1">
    <location>
        <begin position="1"/>
        <end position="25"/>
    </location>
</feature>
<sequence length="25" mass="3035">MNNLSSPDKYMREKLKTEDKQYNSD</sequence>
<feature type="compositionally biased region" description="Basic and acidic residues" evidence="1">
    <location>
        <begin position="9"/>
        <end position="25"/>
    </location>
</feature>
<feature type="non-terminal residue" evidence="2">
    <location>
        <position position="25"/>
    </location>
</feature>
<reference evidence="2" key="1">
    <citation type="submission" date="2018-05" db="EMBL/GenBank/DDBJ databases">
        <authorList>
            <person name="Lanie J.A."/>
            <person name="Ng W.-L."/>
            <person name="Kazmierczak K.M."/>
            <person name="Andrzejewski T.M."/>
            <person name="Davidsen T.M."/>
            <person name="Wayne K.J."/>
            <person name="Tettelin H."/>
            <person name="Glass J.I."/>
            <person name="Rusch D."/>
            <person name="Podicherti R."/>
            <person name="Tsui H.-C.T."/>
            <person name="Winkler M.E."/>
        </authorList>
    </citation>
    <scope>NUCLEOTIDE SEQUENCE</scope>
</reference>
<dbReference type="AlphaFoldDB" id="A0A382KS28"/>
<protein>
    <submittedName>
        <fullName evidence="2">Uncharacterized protein</fullName>
    </submittedName>
</protein>
<proteinExistence type="predicted"/>
<dbReference type="EMBL" id="UINC01082394">
    <property type="protein sequence ID" value="SVC27116.1"/>
    <property type="molecule type" value="Genomic_DNA"/>
</dbReference>
<accession>A0A382KS28</accession>
<evidence type="ECO:0000313" key="2">
    <source>
        <dbReference type="EMBL" id="SVC27116.1"/>
    </source>
</evidence>
<gene>
    <name evidence="2" type="ORF">METZ01_LOCUS279970</name>
</gene>